<keyword evidence="5" id="KW-0479">Metal-binding</keyword>
<dbReference type="Gene3D" id="2.40.70.10">
    <property type="entry name" value="Acid Proteases"/>
    <property type="match status" value="1"/>
</dbReference>
<dbReference type="Pfam" id="PF13650">
    <property type="entry name" value="Asp_protease_2"/>
    <property type="match status" value="1"/>
</dbReference>
<keyword evidence="5" id="KW-0863">Zinc-finger</keyword>
<keyword evidence="1" id="KW-0808">Transferase</keyword>
<evidence type="ECO:0000256" key="5">
    <source>
        <dbReference type="PROSITE-ProRule" id="PRU00047"/>
    </source>
</evidence>
<evidence type="ECO:0000256" key="3">
    <source>
        <dbReference type="ARBA" id="ARBA00022722"/>
    </source>
</evidence>
<keyword evidence="4" id="KW-0378">Hydrolase</keyword>
<keyword evidence="5" id="KW-0862">Zinc</keyword>
<sequence length="530" mass="59728">MYNEYPYARAGYLDSRIPTGNENRSPSYGNISDIVALLPEFNPSSGKSLNSHQFVKRVNSLRNAYRWDDRKVIFAVQQKMMDAARYWVDSTDHIFQTWPQFAARFLNDFPCFSNPADVHLKMSKTHRDSTESPSDYFYKMLALGKKGELPDSAICTHIINGINDYDLKRKVSNSYVSCNELLRDILAYSAQNIIKHNASQMSNKRDLNVSLHKPNSSLVTKRPFNDKVEVSVKCYNCQKVGHYFSKCPEPQRKPRCTHCNRTTHDSASCPDNTKTGPKINKIDSDSDSEISKLISVNGNETVAFVDPGSTRTLIRKSFAENIGVLQRCAVTLNGFGGGKFLCTQKLFVKIVIDDSDYEVEVLVVEDKQITENVLLGKDILCRDGNKLIILGNECYVENIRKIQTSQERSSVENELINGLILENASCFAEKANELGKCSLTKMEITLTSNVPCYTKPYRTPFALRPVVGNIISELLDSDIIRPSDSPYASGIVVVKKQNGEHRLCVDYRRLNSITVKIPFPMPNLGNNLPK</sequence>
<evidence type="ECO:0000313" key="8">
    <source>
        <dbReference type="RefSeq" id="XP_070855471.1"/>
    </source>
</evidence>
<dbReference type="SMART" id="SM00343">
    <property type="entry name" value="ZnF_C2HC"/>
    <property type="match status" value="2"/>
</dbReference>
<dbReference type="CDD" id="cd00303">
    <property type="entry name" value="retropepsin_like"/>
    <property type="match status" value="1"/>
</dbReference>
<dbReference type="SUPFAM" id="SSF56672">
    <property type="entry name" value="DNA/RNA polymerases"/>
    <property type="match status" value="1"/>
</dbReference>
<keyword evidence="7" id="KW-1185">Reference proteome</keyword>
<dbReference type="PANTHER" id="PTHR37984:SF5">
    <property type="entry name" value="PROTEIN NYNRIN-LIKE"/>
    <property type="match status" value="1"/>
</dbReference>
<keyword evidence="3" id="KW-0540">Nuclease</keyword>
<dbReference type="InterPro" id="IPR050951">
    <property type="entry name" value="Retrovirus_Pol_polyprotein"/>
</dbReference>
<dbReference type="SUPFAM" id="SSF50630">
    <property type="entry name" value="Acid proteases"/>
    <property type="match status" value="1"/>
</dbReference>
<dbReference type="InterPro" id="IPR001878">
    <property type="entry name" value="Znf_CCHC"/>
</dbReference>
<evidence type="ECO:0000256" key="2">
    <source>
        <dbReference type="ARBA" id="ARBA00022695"/>
    </source>
</evidence>
<accession>A0ABM4TZQ5</accession>
<dbReference type="PROSITE" id="PS50158">
    <property type="entry name" value="ZF_CCHC"/>
    <property type="match status" value="1"/>
</dbReference>
<dbReference type="InterPro" id="IPR021109">
    <property type="entry name" value="Peptidase_aspartic_dom_sf"/>
</dbReference>
<keyword evidence="2" id="KW-0548">Nucleotidyltransferase</keyword>
<evidence type="ECO:0000259" key="6">
    <source>
        <dbReference type="PROSITE" id="PS50158"/>
    </source>
</evidence>
<evidence type="ECO:0000256" key="4">
    <source>
        <dbReference type="ARBA" id="ARBA00022759"/>
    </source>
</evidence>
<reference evidence="8" key="1">
    <citation type="submission" date="2025-08" db="UniProtKB">
        <authorList>
            <consortium name="RefSeq"/>
        </authorList>
    </citation>
    <scope>IDENTIFICATION</scope>
</reference>
<dbReference type="GeneID" id="139355060"/>
<keyword evidence="4" id="KW-0255">Endonuclease</keyword>
<protein>
    <recommendedName>
        <fullName evidence="6">CCHC-type domain-containing protein</fullName>
    </recommendedName>
</protein>
<name>A0ABM4TZQ5_DROSZ</name>
<dbReference type="Gene3D" id="4.10.60.10">
    <property type="entry name" value="Zinc finger, CCHC-type"/>
    <property type="match status" value="1"/>
</dbReference>
<dbReference type="SUPFAM" id="SSF57756">
    <property type="entry name" value="Retrovirus zinc finger-like domains"/>
    <property type="match status" value="1"/>
</dbReference>
<gene>
    <name evidence="8" type="primary">LOC139355060</name>
</gene>
<dbReference type="RefSeq" id="XP_070855471.1">
    <property type="nucleotide sequence ID" value="XM_070999370.1"/>
</dbReference>
<organism evidence="7 8">
    <name type="scientific">Drosophila suzukii</name>
    <name type="common">Spotted-wing drosophila fruit fly</name>
    <dbReference type="NCBI Taxonomy" id="28584"/>
    <lineage>
        <taxon>Eukaryota</taxon>
        <taxon>Metazoa</taxon>
        <taxon>Ecdysozoa</taxon>
        <taxon>Arthropoda</taxon>
        <taxon>Hexapoda</taxon>
        <taxon>Insecta</taxon>
        <taxon>Pterygota</taxon>
        <taxon>Neoptera</taxon>
        <taxon>Endopterygota</taxon>
        <taxon>Diptera</taxon>
        <taxon>Brachycera</taxon>
        <taxon>Muscomorpha</taxon>
        <taxon>Ephydroidea</taxon>
        <taxon>Drosophilidae</taxon>
        <taxon>Drosophila</taxon>
        <taxon>Sophophora</taxon>
    </lineage>
</organism>
<evidence type="ECO:0000256" key="1">
    <source>
        <dbReference type="ARBA" id="ARBA00022679"/>
    </source>
</evidence>
<feature type="domain" description="CCHC-type" evidence="6">
    <location>
        <begin position="233"/>
        <end position="249"/>
    </location>
</feature>
<dbReference type="Proteomes" id="UP001652628">
    <property type="component" value="Unplaced"/>
</dbReference>
<dbReference type="InterPro" id="IPR043502">
    <property type="entry name" value="DNA/RNA_pol_sf"/>
</dbReference>
<proteinExistence type="predicted"/>
<dbReference type="InterPro" id="IPR036875">
    <property type="entry name" value="Znf_CCHC_sf"/>
</dbReference>
<evidence type="ECO:0000313" key="7">
    <source>
        <dbReference type="Proteomes" id="UP001652628"/>
    </source>
</evidence>
<dbReference type="PANTHER" id="PTHR37984">
    <property type="entry name" value="PROTEIN CBG26694"/>
    <property type="match status" value="1"/>
</dbReference>
<dbReference type="Gene3D" id="3.10.10.10">
    <property type="entry name" value="HIV Type 1 Reverse Transcriptase, subunit A, domain 1"/>
    <property type="match status" value="1"/>
</dbReference>